<keyword evidence="3 9" id="KW-1003">Cell membrane</keyword>
<feature type="transmembrane region" description="Helical" evidence="10">
    <location>
        <begin position="117"/>
        <end position="138"/>
    </location>
</feature>
<evidence type="ECO:0000256" key="3">
    <source>
        <dbReference type="ARBA" id="ARBA00022475"/>
    </source>
</evidence>
<feature type="transmembrane region" description="Helical" evidence="10">
    <location>
        <begin position="311"/>
        <end position="334"/>
    </location>
</feature>
<name>A0A5C1A9U9_9BACT</name>
<keyword evidence="4 9" id="KW-0808">Transferase</keyword>
<dbReference type="GO" id="GO:0016746">
    <property type="term" value="F:acyltransferase activity"/>
    <property type="evidence" value="ECO:0007669"/>
    <property type="project" value="UniProtKB-KW"/>
</dbReference>
<feature type="transmembrane region" description="Helical" evidence="10">
    <location>
        <begin position="441"/>
        <end position="464"/>
    </location>
</feature>
<feature type="transmembrane region" description="Helical" evidence="10">
    <location>
        <begin position="77"/>
        <end position="97"/>
    </location>
</feature>
<dbReference type="Proteomes" id="UP000324974">
    <property type="component" value="Chromosome"/>
</dbReference>
<dbReference type="InterPro" id="IPR051085">
    <property type="entry name" value="MB_O-acyltransferase"/>
</dbReference>
<comment type="similarity">
    <text evidence="2 9">Belongs to the membrane-bound acyltransferase family.</text>
</comment>
<comment type="subcellular location">
    <subcellularLocation>
        <location evidence="1">Cell membrane</location>
        <topology evidence="1">Multi-pass membrane protein</topology>
    </subcellularLocation>
</comment>
<accession>A0A5C1A9U9</accession>
<reference evidence="12" key="1">
    <citation type="submission" date="2019-08" db="EMBL/GenBank/DDBJ databases">
        <title>Limnoglobus roseus gen. nov., sp. nov., a novel freshwater planctomycete with a giant genome from the family Gemmataceae.</title>
        <authorList>
            <person name="Kulichevskaya I.S."/>
            <person name="Naumoff D.G."/>
            <person name="Miroshnikov K."/>
            <person name="Ivanova A."/>
            <person name="Philippov D.A."/>
            <person name="Hakobyan A."/>
            <person name="Rijpstra I.C."/>
            <person name="Sinninghe Damste J.S."/>
            <person name="Liesack W."/>
            <person name="Dedysh S.N."/>
        </authorList>
    </citation>
    <scope>NUCLEOTIDE SEQUENCE [LARGE SCALE GENOMIC DNA]</scope>
    <source>
        <strain evidence="12">PX52</strain>
    </source>
</reference>
<keyword evidence="6 10" id="KW-1133">Transmembrane helix</keyword>
<keyword evidence="5 10" id="KW-0812">Transmembrane</keyword>
<evidence type="ECO:0000313" key="11">
    <source>
        <dbReference type="EMBL" id="QEL15510.1"/>
    </source>
</evidence>
<dbReference type="InterPro" id="IPR004299">
    <property type="entry name" value="MBOAT_fam"/>
</dbReference>
<dbReference type="Pfam" id="PF03062">
    <property type="entry name" value="MBOAT"/>
    <property type="match status" value="1"/>
</dbReference>
<proteinExistence type="inferred from homology"/>
<gene>
    <name evidence="11" type="ORF">PX52LOC_02434</name>
</gene>
<dbReference type="GO" id="GO:0042121">
    <property type="term" value="P:alginic acid biosynthetic process"/>
    <property type="evidence" value="ECO:0007669"/>
    <property type="project" value="InterPro"/>
</dbReference>
<evidence type="ECO:0000256" key="4">
    <source>
        <dbReference type="ARBA" id="ARBA00022679"/>
    </source>
</evidence>
<evidence type="ECO:0000256" key="5">
    <source>
        <dbReference type="ARBA" id="ARBA00022692"/>
    </source>
</evidence>
<dbReference type="PIRSF" id="PIRSF500217">
    <property type="entry name" value="AlgI"/>
    <property type="match status" value="1"/>
</dbReference>
<dbReference type="GO" id="GO:0005886">
    <property type="term" value="C:plasma membrane"/>
    <property type="evidence" value="ECO:0007669"/>
    <property type="project" value="UniProtKB-SubCell"/>
</dbReference>
<feature type="transmembrane region" description="Helical" evidence="10">
    <location>
        <begin position="358"/>
        <end position="379"/>
    </location>
</feature>
<evidence type="ECO:0000313" key="12">
    <source>
        <dbReference type="Proteomes" id="UP000324974"/>
    </source>
</evidence>
<dbReference type="PANTHER" id="PTHR13285">
    <property type="entry name" value="ACYLTRANSFERASE"/>
    <property type="match status" value="1"/>
</dbReference>
<protein>
    <submittedName>
        <fullName evidence="11">MBOAT family protein</fullName>
    </submittedName>
</protein>
<evidence type="ECO:0000256" key="2">
    <source>
        <dbReference type="ARBA" id="ARBA00010323"/>
    </source>
</evidence>
<dbReference type="InterPro" id="IPR024194">
    <property type="entry name" value="Ac/AlaTfrase_AlgI/DltB"/>
</dbReference>
<evidence type="ECO:0000256" key="10">
    <source>
        <dbReference type="SAM" id="Phobius"/>
    </source>
</evidence>
<keyword evidence="8 9" id="KW-0012">Acyltransferase</keyword>
<dbReference type="EMBL" id="CP042425">
    <property type="protein sequence ID" value="QEL15510.1"/>
    <property type="molecule type" value="Genomic_DNA"/>
</dbReference>
<sequence length="466" mass="52012">MSVGSKVFFLFLIVVLLGYHLLRGRPAKYTFLLAASWAFYAICSPYYLWVLLLLTVVDFVVAKKIDAETDERRRKRWLVVSVVSNLGLLFAFKYTAFVWDSGSALVTLFGGDVPPRAWDILLPLGISFHTFQGISYTVDVYRRQIRAVTNLRDYALFVAFFPQMAAGPIVRAVEFLPQMVTPPVPSAEQIRDGIFLFARGLFKKLVIADQLDQLFVSAVFNDPAAFSPVACRWAVLAWAVQIYCDFSGYTDIALGTAKWFGFELPANFHLPYLATSITDFWRRWHLSLSTWLRDYLYFPLGGSRGSTGRTYFNLMAIFVLCGLWHGATWAWLVYGVYNGVLMSVHRAMGSPGRLRSSAAWRMLAWTATFAQLLLGLILIRMTTWADGGTMLAAICGVTDGVRGVPAVVPLLVLLGMAGHGWELLCERLPALKADWEPLRVANAAVSLAAVVVFSPGVGKTFLYIQF</sequence>
<keyword evidence="7 9" id="KW-0472">Membrane</keyword>
<evidence type="ECO:0000256" key="1">
    <source>
        <dbReference type="ARBA" id="ARBA00004651"/>
    </source>
</evidence>
<feature type="transmembrane region" description="Helical" evidence="10">
    <location>
        <begin position="34"/>
        <end position="57"/>
    </location>
</feature>
<evidence type="ECO:0000256" key="9">
    <source>
        <dbReference type="PIRNR" id="PIRNR016636"/>
    </source>
</evidence>
<organism evidence="11 12">
    <name type="scientific">Limnoglobus roseus</name>
    <dbReference type="NCBI Taxonomy" id="2598579"/>
    <lineage>
        <taxon>Bacteria</taxon>
        <taxon>Pseudomonadati</taxon>
        <taxon>Planctomycetota</taxon>
        <taxon>Planctomycetia</taxon>
        <taxon>Gemmatales</taxon>
        <taxon>Gemmataceae</taxon>
        <taxon>Limnoglobus</taxon>
    </lineage>
</organism>
<feature type="transmembrane region" description="Helical" evidence="10">
    <location>
        <begin position="400"/>
        <end position="421"/>
    </location>
</feature>
<evidence type="ECO:0000256" key="8">
    <source>
        <dbReference type="ARBA" id="ARBA00023315"/>
    </source>
</evidence>
<dbReference type="KEGG" id="lrs:PX52LOC_02434"/>
<evidence type="ECO:0000256" key="7">
    <source>
        <dbReference type="ARBA" id="ARBA00023136"/>
    </source>
</evidence>
<dbReference type="PIRSF" id="PIRSF016636">
    <property type="entry name" value="AlgI_DltB"/>
    <property type="match status" value="1"/>
</dbReference>
<keyword evidence="12" id="KW-1185">Reference proteome</keyword>
<dbReference type="InterPro" id="IPR028362">
    <property type="entry name" value="AlgI"/>
</dbReference>
<evidence type="ECO:0000256" key="6">
    <source>
        <dbReference type="ARBA" id="ARBA00022989"/>
    </source>
</evidence>
<dbReference type="AlphaFoldDB" id="A0A5C1A9U9"/>
<dbReference type="PANTHER" id="PTHR13285:SF23">
    <property type="entry name" value="TEICHOIC ACID D-ALANYLTRANSFERASE"/>
    <property type="match status" value="1"/>
</dbReference>